<dbReference type="RefSeq" id="XP_066913188.1">
    <property type="nucleotide sequence ID" value="XM_067057087.1"/>
</dbReference>
<evidence type="ECO:0000313" key="2">
    <source>
        <dbReference type="EnsemblMetazoa" id="CLYHEMP015042.1"/>
    </source>
</evidence>
<dbReference type="EnsemblMetazoa" id="CLYHEMT015042.1">
    <property type="protein sequence ID" value="CLYHEMP015042.1"/>
    <property type="gene ID" value="CLYHEMG015042"/>
</dbReference>
<name>A0A7M5WYQ6_9CNID</name>
<dbReference type="GeneID" id="136800431"/>
<evidence type="ECO:0000256" key="1">
    <source>
        <dbReference type="SAM" id="Phobius"/>
    </source>
</evidence>
<keyword evidence="1" id="KW-1133">Transmembrane helix</keyword>
<evidence type="ECO:0000313" key="3">
    <source>
        <dbReference type="Proteomes" id="UP000594262"/>
    </source>
</evidence>
<reference evidence="2" key="1">
    <citation type="submission" date="2021-01" db="UniProtKB">
        <authorList>
            <consortium name="EnsemblMetazoa"/>
        </authorList>
    </citation>
    <scope>IDENTIFICATION</scope>
</reference>
<keyword evidence="1" id="KW-0472">Membrane</keyword>
<keyword evidence="3" id="KW-1185">Reference proteome</keyword>
<sequence>MKNVFASLLQIFVFIQSLVTCIVLASPLTIDLNTNTTTLESASIQPSSSSIMMISSSIVANNSSMNGTASGGGKTDEELARMASLYVAVGFIPGMIMLAVICRYLPDYMYKWCSDM</sequence>
<dbReference type="OrthoDB" id="10588759at2759"/>
<dbReference type="AlphaFoldDB" id="A0A7M5WYQ6"/>
<keyword evidence="1" id="KW-0812">Transmembrane</keyword>
<dbReference type="Proteomes" id="UP000594262">
    <property type="component" value="Unplaced"/>
</dbReference>
<feature type="transmembrane region" description="Helical" evidence="1">
    <location>
        <begin position="83"/>
        <end position="106"/>
    </location>
</feature>
<proteinExistence type="predicted"/>
<protein>
    <submittedName>
        <fullName evidence="2">Uncharacterized protein</fullName>
    </submittedName>
</protein>
<organism evidence="2 3">
    <name type="scientific">Clytia hemisphaerica</name>
    <dbReference type="NCBI Taxonomy" id="252671"/>
    <lineage>
        <taxon>Eukaryota</taxon>
        <taxon>Metazoa</taxon>
        <taxon>Cnidaria</taxon>
        <taxon>Hydrozoa</taxon>
        <taxon>Hydroidolina</taxon>
        <taxon>Leptothecata</taxon>
        <taxon>Obeliida</taxon>
        <taxon>Clytiidae</taxon>
        <taxon>Clytia</taxon>
    </lineage>
</organism>
<accession>A0A7M5WYQ6</accession>